<proteinExistence type="predicted"/>
<dbReference type="EMBL" id="SZPY01000002">
    <property type="protein sequence ID" value="TKI62546.1"/>
    <property type="molecule type" value="Genomic_DNA"/>
</dbReference>
<evidence type="ECO:0000256" key="1">
    <source>
        <dbReference type="SAM" id="MobiDB-lite"/>
    </source>
</evidence>
<dbReference type="Proteomes" id="UP000307808">
    <property type="component" value="Unassembled WGS sequence"/>
</dbReference>
<sequence>MHTVSPLAFSNLPHPQPNPFRSAGQSGASLSPAAELTHAIDLAVAESTASLPTLESLASSHPSPMVEHWRRTARAAALAEHDTSRRVTAQMTVPQAQAIVADIAAMTQALVILDQRYRNTPGWEPLTQSARLGWVSLAAALDINLGQPDYSVDHLGWRPKTKVIPHPVRPGILGVLQAQHNLVIRMSAFPTATNLRLVVDSQRLVSAHLVPFAARVDDRLAARWSQRAETYTLIQKQLRDIGGVLGNGASAAAEGANAVARLRAIAPTTIVEARVLSGFQLLFNRLDHRIADVINEGLQRGAYCERVALPHFENGTGHMVTPVNERFAPTSPATDLAVVHTVNQRLRPQAPPTAPAATPGPTRVELHAALTHRPPPPNDCGSLGR</sequence>
<dbReference type="OrthoDB" id="3759182at2"/>
<keyword evidence="3" id="KW-1185">Reference proteome</keyword>
<reference evidence="2 3" key="1">
    <citation type="submission" date="2019-04" db="EMBL/GenBank/DDBJ databases">
        <authorList>
            <person name="Dong K."/>
        </authorList>
    </citation>
    <scope>NUCLEOTIDE SEQUENCE [LARGE SCALE GENOMIC DNA]</scope>
    <source>
        <strain evidence="3">dk3543</strain>
    </source>
</reference>
<evidence type="ECO:0000313" key="3">
    <source>
        <dbReference type="Proteomes" id="UP000307808"/>
    </source>
</evidence>
<name>A0A4U2YMP5_9ACTN</name>
<accession>A0A4U2YMP5</accession>
<dbReference type="AlphaFoldDB" id="A0A4U2YMP5"/>
<dbReference type="RefSeq" id="WP_137065815.1">
    <property type="nucleotide sequence ID" value="NZ_CP040748.1"/>
</dbReference>
<protein>
    <submittedName>
        <fullName evidence="2">Uncharacterized protein</fullName>
    </submittedName>
</protein>
<organism evidence="2 3">
    <name type="scientific">Nocardioides jishulii</name>
    <dbReference type="NCBI Taxonomy" id="2575440"/>
    <lineage>
        <taxon>Bacteria</taxon>
        <taxon>Bacillati</taxon>
        <taxon>Actinomycetota</taxon>
        <taxon>Actinomycetes</taxon>
        <taxon>Propionibacteriales</taxon>
        <taxon>Nocardioidaceae</taxon>
        <taxon>Nocardioides</taxon>
    </lineage>
</organism>
<comment type="caution">
    <text evidence="2">The sequence shown here is derived from an EMBL/GenBank/DDBJ whole genome shotgun (WGS) entry which is preliminary data.</text>
</comment>
<evidence type="ECO:0000313" key="2">
    <source>
        <dbReference type="EMBL" id="TKI62546.1"/>
    </source>
</evidence>
<feature type="region of interest" description="Disordered" evidence="1">
    <location>
        <begin position="1"/>
        <end position="29"/>
    </location>
</feature>
<gene>
    <name evidence="2" type="ORF">FC770_09200</name>
</gene>